<feature type="region of interest" description="Disordered" evidence="2">
    <location>
        <begin position="324"/>
        <end position="421"/>
    </location>
</feature>
<dbReference type="InterPro" id="IPR052107">
    <property type="entry name" value="HEAT6"/>
</dbReference>
<gene>
    <name evidence="5" type="primary">heatr6</name>
</gene>
<dbReference type="InterPro" id="IPR025283">
    <property type="entry name" value="DUF4042"/>
</dbReference>
<feature type="compositionally biased region" description="Basic residues" evidence="2">
    <location>
        <begin position="346"/>
        <end position="358"/>
    </location>
</feature>
<sequence>MSAPIGLPAPALGRAGVPAFPQVALSADAAPFTPMSADGPQRESLFDTEKHFSLCAAKLRALRPDSAQLREELNLLFDQLLSENYSRTFCPNINIRPEDVCTLLEHASSLVPLGQEHLVIKLCQLIHHLLNQLKIIMDEQTLDELVNYTANALKVCSTWTHSDVLLALSTVVYGNGHWCQQRLSSLLGEDGVLMLYSSPSQPNMELRRVALTCMANICFRMPGQPPLDDKYRNACFRVFLNTMQSPKPPDTDELFYSMVIQAALKGLQCCVSGGKWKFSGEEELGSVLAALKRLMFQGVPGVSVEWPAVLYPARLPQYEGLSALKPAEPDKSEPLKETTVAGKSSGNKKRKSRGKGKKTSREESRVDGEEDDGAAVPLPQRERGREGGRGEGESSYKPSDPSLYPSWKRNSSDSEFSDPEGNAQSKLRLYHCRVRQAALHCLLAVVKGVEKRTLYGYWSFFIPDSPVGGPPPLTLLTIILKDPSPKVRALALQVLSAMLDGSRQFLAVAEDTASPRTSYTPFSFLLATAIRELHRSLSLALLAETSSQTLTQLIKCLAYLVSNAPYHRLRPGMLSPLWKQICPYVRHRDVNVRVSVLTLYGALVTAQAPLPEVHLLLQQPESGSSVTGSFTPQDSVNWRQRDGVSSPSRTPVAHSQHSSHTHSPRIPRTPGENNSAPPWLLQLCVSLVTHPREEPSDSEGAASGGATTLEPSPVRLEALQVLSHLVRGYFSLAQAYLCEIRQVSARCLGETDPSIQLHGAKLLEELGTGIIHQYKAENNVPESSRVPMNQVVQFWSDVLSGALNGALQNEQHPTLQTSACDTLSSILPQAFAQLPDKTQLMCITMLLGLTYSENYLVKTAAVRALGIYVLFPCLREDVMFVADTANTILAALDDRSTNVRAKAAWSLGNLTDTLIVNMEGVGVEFQEELSDMLLLKMLQAATRAAADKDRVKCNAVRALGNLLHFLRHSQLTRPAFQRPLEDAVRALVKTVQSEASMKVRWNACYALGNAFRNPALPLDSASWSCDAFSALCHVVTSCKNFKVRIKSGAAMAVPAHRNCYGDTKRFICVWHSLATALENSEDTNDFLEYRYSASLRHTLSQALLHLLSVSQSQDMPALGASLASEEGRNIRAHLIKYLKVDEGGREGVEDEKDTMTESCNPLQRIRGLQQTFTRLKNLKAEGVRKEEEERGKEVVVDFLEDLIKTCEEP</sequence>
<dbReference type="KEGG" id="bspl:114869888"/>
<feature type="domain" description="DUF4042" evidence="3">
    <location>
        <begin position="433"/>
        <end position="613"/>
    </location>
</feature>
<dbReference type="RefSeq" id="XP_029030268.1">
    <property type="nucleotide sequence ID" value="XM_029174435.3"/>
</dbReference>
<dbReference type="FunCoup" id="A0A6P7PLP0">
    <property type="interactions" value="1185"/>
</dbReference>
<feature type="compositionally biased region" description="Polar residues" evidence="2">
    <location>
        <begin position="622"/>
        <end position="656"/>
    </location>
</feature>
<dbReference type="PANTHER" id="PTHR13366">
    <property type="entry name" value="MALARIA ANTIGEN-RELATED"/>
    <property type="match status" value="1"/>
</dbReference>
<dbReference type="Gene3D" id="1.25.10.10">
    <property type="entry name" value="Leucine-rich Repeat Variant"/>
    <property type="match status" value="2"/>
</dbReference>
<dbReference type="Pfam" id="PF13251">
    <property type="entry name" value="DUF4042"/>
    <property type="match status" value="1"/>
</dbReference>
<feature type="compositionally biased region" description="Basic and acidic residues" evidence="2">
    <location>
        <begin position="327"/>
        <end position="336"/>
    </location>
</feature>
<protein>
    <recommendedName>
        <fullName evidence="1">HEAT repeat-containing protein 6</fullName>
    </recommendedName>
</protein>
<dbReference type="GeneID" id="114869888"/>
<evidence type="ECO:0000313" key="5">
    <source>
        <dbReference type="RefSeq" id="XP_029030268.1"/>
    </source>
</evidence>
<dbReference type="PANTHER" id="PTHR13366:SF0">
    <property type="entry name" value="HEAT REPEAT-CONTAINING PROTEIN 6"/>
    <property type="match status" value="1"/>
</dbReference>
<proteinExistence type="predicted"/>
<accession>A0A6P7PLP0</accession>
<dbReference type="CTD" id="63897"/>
<dbReference type="OrthoDB" id="66533at2759"/>
<keyword evidence="4" id="KW-1185">Reference proteome</keyword>
<dbReference type="Proteomes" id="UP000515150">
    <property type="component" value="Chromosome 14"/>
</dbReference>
<dbReference type="SUPFAM" id="SSF48371">
    <property type="entry name" value="ARM repeat"/>
    <property type="match status" value="2"/>
</dbReference>
<dbReference type="InterPro" id="IPR016024">
    <property type="entry name" value="ARM-type_fold"/>
</dbReference>
<reference evidence="5" key="1">
    <citation type="submission" date="2025-08" db="UniProtKB">
        <authorList>
            <consortium name="RefSeq"/>
        </authorList>
    </citation>
    <scope>IDENTIFICATION</scope>
</reference>
<evidence type="ECO:0000259" key="3">
    <source>
        <dbReference type="Pfam" id="PF13251"/>
    </source>
</evidence>
<dbReference type="AlphaFoldDB" id="A0A6P7PLP0"/>
<dbReference type="InParanoid" id="A0A6P7PLP0"/>
<dbReference type="InterPro" id="IPR011989">
    <property type="entry name" value="ARM-like"/>
</dbReference>
<feature type="region of interest" description="Disordered" evidence="2">
    <location>
        <begin position="622"/>
        <end position="676"/>
    </location>
</feature>
<name>A0A6P7PLP0_BETSP</name>
<evidence type="ECO:0000256" key="1">
    <source>
        <dbReference type="ARBA" id="ARBA00015263"/>
    </source>
</evidence>
<organism evidence="4 5">
    <name type="scientific">Betta splendens</name>
    <name type="common">Siamese fighting fish</name>
    <dbReference type="NCBI Taxonomy" id="158456"/>
    <lineage>
        <taxon>Eukaryota</taxon>
        <taxon>Metazoa</taxon>
        <taxon>Chordata</taxon>
        <taxon>Craniata</taxon>
        <taxon>Vertebrata</taxon>
        <taxon>Euteleostomi</taxon>
        <taxon>Actinopterygii</taxon>
        <taxon>Neopterygii</taxon>
        <taxon>Teleostei</taxon>
        <taxon>Neoteleostei</taxon>
        <taxon>Acanthomorphata</taxon>
        <taxon>Anabantaria</taxon>
        <taxon>Anabantiformes</taxon>
        <taxon>Anabantoidei</taxon>
        <taxon>Osphronemidae</taxon>
        <taxon>Betta</taxon>
    </lineage>
</organism>
<evidence type="ECO:0000313" key="4">
    <source>
        <dbReference type="Proteomes" id="UP000515150"/>
    </source>
</evidence>
<feature type="compositionally biased region" description="Basic and acidic residues" evidence="2">
    <location>
        <begin position="380"/>
        <end position="394"/>
    </location>
</feature>
<evidence type="ECO:0000256" key="2">
    <source>
        <dbReference type="SAM" id="MobiDB-lite"/>
    </source>
</evidence>